<evidence type="ECO:0000313" key="2">
    <source>
        <dbReference type="EMBL" id="KAJ1116651.1"/>
    </source>
</evidence>
<feature type="region of interest" description="Disordered" evidence="1">
    <location>
        <begin position="44"/>
        <end position="108"/>
    </location>
</feature>
<evidence type="ECO:0000256" key="1">
    <source>
        <dbReference type="SAM" id="MobiDB-lite"/>
    </source>
</evidence>
<protein>
    <submittedName>
        <fullName evidence="2">Uncharacterized protein</fullName>
    </submittedName>
</protein>
<name>A0AAV7NM99_PLEWA</name>
<comment type="caution">
    <text evidence="2">The sequence shown here is derived from an EMBL/GenBank/DDBJ whole genome shotgun (WGS) entry which is preliminary data.</text>
</comment>
<keyword evidence="3" id="KW-1185">Reference proteome</keyword>
<reference evidence="2" key="1">
    <citation type="journal article" date="2022" name="bioRxiv">
        <title>Sequencing and chromosome-scale assembly of the giantPleurodeles waltlgenome.</title>
        <authorList>
            <person name="Brown T."/>
            <person name="Elewa A."/>
            <person name="Iarovenko S."/>
            <person name="Subramanian E."/>
            <person name="Araus A.J."/>
            <person name="Petzold A."/>
            <person name="Susuki M."/>
            <person name="Suzuki K.-i.T."/>
            <person name="Hayashi T."/>
            <person name="Toyoda A."/>
            <person name="Oliveira C."/>
            <person name="Osipova E."/>
            <person name="Leigh N.D."/>
            <person name="Simon A."/>
            <person name="Yun M.H."/>
        </authorList>
    </citation>
    <scope>NUCLEOTIDE SEQUENCE</scope>
    <source>
        <strain evidence="2">20211129_DDA</strain>
        <tissue evidence="2">Liver</tissue>
    </source>
</reference>
<evidence type="ECO:0000313" key="3">
    <source>
        <dbReference type="Proteomes" id="UP001066276"/>
    </source>
</evidence>
<dbReference type="EMBL" id="JANPWB010000012">
    <property type="protein sequence ID" value="KAJ1116651.1"/>
    <property type="molecule type" value="Genomic_DNA"/>
</dbReference>
<dbReference type="Proteomes" id="UP001066276">
    <property type="component" value="Chromosome 8"/>
</dbReference>
<organism evidence="2 3">
    <name type="scientific">Pleurodeles waltl</name>
    <name type="common">Iberian ribbed newt</name>
    <dbReference type="NCBI Taxonomy" id="8319"/>
    <lineage>
        <taxon>Eukaryota</taxon>
        <taxon>Metazoa</taxon>
        <taxon>Chordata</taxon>
        <taxon>Craniata</taxon>
        <taxon>Vertebrata</taxon>
        <taxon>Euteleostomi</taxon>
        <taxon>Amphibia</taxon>
        <taxon>Batrachia</taxon>
        <taxon>Caudata</taxon>
        <taxon>Salamandroidea</taxon>
        <taxon>Salamandridae</taxon>
        <taxon>Pleurodelinae</taxon>
        <taxon>Pleurodeles</taxon>
    </lineage>
</organism>
<gene>
    <name evidence="2" type="ORF">NDU88_004857</name>
</gene>
<proteinExistence type="predicted"/>
<dbReference type="AlphaFoldDB" id="A0AAV7NM99"/>
<sequence>MGGRRSRPVKGGLARPRKCVDQVRRPRGRVLHAARVCPTAVRAPLGRPAGVGAQCARPAPASTVPRSALPLSSAVSSKEKLRAGDQGIQVSPQRHHPARGASGRVQRLQATARRRLSVSDFPPQVPSS</sequence>
<accession>A0AAV7NM99</accession>